<sequence length="211" mass="24154">MVKTENLFIVNNEIKLEAELFKSKLDNILFCVLITHPHPQYGGNMFNNVVSGIFYKLIECNISCLRFNFRSVGRSTGSFSNGIGELSDVHTCVDFLINEQKFKNILLCGYSYGAAIGCSSIEYSDSIIGYVSVSFPWDFMGTKYKEMSQSTKPKLFIQGSKDNVALYENFEENFDFYLEPKYKKIIDTDHFYGGYEAQVAEEVLNFLRNLQ</sequence>
<dbReference type="PANTHER" id="PTHR42103">
    <property type="entry name" value="ALPHA/BETA-HYDROLASES SUPERFAMILY PROTEIN"/>
    <property type="match status" value="1"/>
</dbReference>
<organism evidence="1">
    <name type="scientific">marine sediment metagenome</name>
    <dbReference type="NCBI Taxonomy" id="412755"/>
    <lineage>
        <taxon>unclassified sequences</taxon>
        <taxon>metagenomes</taxon>
        <taxon>ecological metagenomes</taxon>
    </lineage>
</organism>
<evidence type="ECO:0008006" key="2">
    <source>
        <dbReference type="Google" id="ProtNLM"/>
    </source>
</evidence>
<evidence type="ECO:0000313" key="1">
    <source>
        <dbReference type="EMBL" id="KKN71877.1"/>
    </source>
</evidence>
<accession>A0A0F9TAB9</accession>
<dbReference type="SUPFAM" id="SSF53474">
    <property type="entry name" value="alpha/beta-Hydrolases"/>
    <property type="match status" value="1"/>
</dbReference>
<dbReference type="InterPro" id="IPR029058">
    <property type="entry name" value="AB_hydrolase_fold"/>
</dbReference>
<proteinExistence type="predicted"/>
<dbReference type="PANTHER" id="PTHR42103:SF2">
    <property type="entry name" value="AB HYDROLASE-1 DOMAIN-CONTAINING PROTEIN"/>
    <property type="match status" value="1"/>
</dbReference>
<dbReference type="AlphaFoldDB" id="A0A0F9TAB9"/>
<protein>
    <recommendedName>
        <fullName evidence="2">KANL3/Tex30 alpha/beta hydrolase-like domain-containing protein</fullName>
    </recommendedName>
</protein>
<dbReference type="Gene3D" id="3.40.50.1820">
    <property type="entry name" value="alpha/beta hydrolase"/>
    <property type="match status" value="1"/>
</dbReference>
<name>A0A0F9TAB9_9ZZZZ</name>
<comment type="caution">
    <text evidence="1">The sequence shown here is derived from an EMBL/GenBank/DDBJ whole genome shotgun (WGS) entry which is preliminary data.</text>
</comment>
<gene>
    <name evidence="1" type="ORF">LCGC14_0416260</name>
</gene>
<reference evidence="1" key="1">
    <citation type="journal article" date="2015" name="Nature">
        <title>Complex archaea that bridge the gap between prokaryotes and eukaryotes.</title>
        <authorList>
            <person name="Spang A."/>
            <person name="Saw J.H."/>
            <person name="Jorgensen S.L."/>
            <person name="Zaremba-Niedzwiedzka K."/>
            <person name="Martijn J."/>
            <person name="Lind A.E."/>
            <person name="van Eijk R."/>
            <person name="Schleper C."/>
            <person name="Guy L."/>
            <person name="Ettema T.J."/>
        </authorList>
    </citation>
    <scope>NUCLEOTIDE SEQUENCE</scope>
</reference>
<dbReference type="EMBL" id="LAZR01000374">
    <property type="protein sequence ID" value="KKN71877.1"/>
    <property type="molecule type" value="Genomic_DNA"/>
</dbReference>